<dbReference type="AlphaFoldDB" id="A0A2K3KLB7"/>
<dbReference type="Gene3D" id="3.30.420.10">
    <property type="entry name" value="Ribonuclease H-like superfamily/Ribonuclease H"/>
    <property type="match status" value="1"/>
</dbReference>
<organism evidence="2 3">
    <name type="scientific">Trifolium pratense</name>
    <name type="common">Red clover</name>
    <dbReference type="NCBI Taxonomy" id="57577"/>
    <lineage>
        <taxon>Eukaryota</taxon>
        <taxon>Viridiplantae</taxon>
        <taxon>Streptophyta</taxon>
        <taxon>Embryophyta</taxon>
        <taxon>Tracheophyta</taxon>
        <taxon>Spermatophyta</taxon>
        <taxon>Magnoliopsida</taxon>
        <taxon>eudicotyledons</taxon>
        <taxon>Gunneridae</taxon>
        <taxon>Pentapetalae</taxon>
        <taxon>rosids</taxon>
        <taxon>fabids</taxon>
        <taxon>Fabales</taxon>
        <taxon>Fabaceae</taxon>
        <taxon>Papilionoideae</taxon>
        <taxon>50 kb inversion clade</taxon>
        <taxon>NPAAA clade</taxon>
        <taxon>Hologalegina</taxon>
        <taxon>IRL clade</taxon>
        <taxon>Trifolieae</taxon>
        <taxon>Trifolium</taxon>
    </lineage>
</organism>
<dbReference type="Proteomes" id="UP000236291">
    <property type="component" value="Unassembled WGS sequence"/>
</dbReference>
<dbReference type="EMBL" id="ASHM01203533">
    <property type="protein sequence ID" value="PNX67080.1"/>
    <property type="molecule type" value="Genomic_DNA"/>
</dbReference>
<dbReference type="InterPro" id="IPR002156">
    <property type="entry name" value="RNaseH_domain"/>
</dbReference>
<dbReference type="GO" id="GO:0003676">
    <property type="term" value="F:nucleic acid binding"/>
    <property type="evidence" value="ECO:0007669"/>
    <property type="project" value="InterPro"/>
</dbReference>
<name>A0A2K3KLB7_TRIPR</name>
<evidence type="ECO:0000259" key="1">
    <source>
        <dbReference type="Pfam" id="PF13456"/>
    </source>
</evidence>
<sequence length="52" mass="5925">MLVKKKGGHPEGWSLCKKILRILQFDWEVKIRHTYREANLCADALANIGCGL</sequence>
<dbReference type="Pfam" id="PF13456">
    <property type="entry name" value="RVT_3"/>
    <property type="match status" value="1"/>
</dbReference>
<dbReference type="InterPro" id="IPR036397">
    <property type="entry name" value="RNaseH_sf"/>
</dbReference>
<comment type="caution">
    <text evidence="2">The sequence shown here is derived from an EMBL/GenBank/DDBJ whole genome shotgun (WGS) entry which is preliminary data.</text>
</comment>
<dbReference type="GO" id="GO:0004523">
    <property type="term" value="F:RNA-DNA hybrid ribonuclease activity"/>
    <property type="evidence" value="ECO:0007669"/>
    <property type="project" value="InterPro"/>
</dbReference>
<feature type="non-terminal residue" evidence="2">
    <location>
        <position position="52"/>
    </location>
</feature>
<feature type="domain" description="RNase H type-1" evidence="1">
    <location>
        <begin position="13"/>
        <end position="47"/>
    </location>
</feature>
<protein>
    <submittedName>
        <fullName evidence="2">Ethylene responsive transcription factor 1b</fullName>
    </submittedName>
</protein>
<accession>A0A2K3KLB7</accession>
<reference evidence="2 3" key="1">
    <citation type="journal article" date="2014" name="Am. J. Bot.">
        <title>Genome assembly and annotation for red clover (Trifolium pratense; Fabaceae).</title>
        <authorList>
            <person name="Istvanek J."/>
            <person name="Jaros M."/>
            <person name="Krenek A."/>
            <person name="Repkova J."/>
        </authorList>
    </citation>
    <scope>NUCLEOTIDE SEQUENCE [LARGE SCALE GENOMIC DNA]</scope>
    <source>
        <strain evidence="3">cv. Tatra</strain>
        <tissue evidence="2">Young leaves</tissue>
    </source>
</reference>
<reference evidence="2 3" key="2">
    <citation type="journal article" date="2017" name="Front. Plant Sci.">
        <title>Gene Classification and Mining of Molecular Markers Useful in Red Clover (Trifolium pratense) Breeding.</title>
        <authorList>
            <person name="Istvanek J."/>
            <person name="Dluhosova J."/>
            <person name="Dluhos P."/>
            <person name="Patkova L."/>
            <person name="Nedelnik J."/>
            <person name="Repkova J."/>
        </authorList>
    </citation>
    <scope>NUCLEOTIDE SEQUENCE [LARGE SCALE GENOMIC DNA]</scope>
    <source>
        <strain evidence="3">cv. Tatra</strain>
        <tissue evidence="2">Young leaves</tissue>
    </source>
</reference>
<gene>
    <name evidence="2" type="ORF">L195_g063353</name>
</gene>
<evidence type="ECO:0000313" key="2">
    <source>
        <dbReference type="EMBL" id="PNX67080.1"/>
    </source>
</evidence>
<evidence type="ECO:0000313" key="3">
    <source>
        <dbReference type="Proteomes" id="UP000236291"/>
    </source>
</evidence>
<proteinExistence type="predicted"/>